<dbReference type="PANTHER" id="PTHR45784:SF3">
    <property type="entry name" value="C-TYPE LECTIN DOMAIN FAMILY 4 MEMBER K-LIKE-RELATED"/>
    <property type="match status" value="1"/>
</dbReference>
<dbReference type="PANTHER" id="PTHR45784">
    <property type="entry name" value="C-TYPE LECTIN DOMAIN FAMILY 20 MEMBER A-RELATED"/>
    <property type="match status" value="1"/>
</dbReference>
<accession>A0ABU7DPA7</accession>
<dbReference type="Gene3D" id="3.10.100.10">
    <property type="entry name" value="Mannose-Binding Protein A, subunit A"/>
    <property type="match status" value="2"/>
</dbReference>
<sequence>MKLNLFFLLILLGQCYLMYCQLYKYLYINENKTRNEAQQYYRGKHTDLATLSNMEGLNRLLRTSPQTTAEAWIGLSDQTNGNRTWHWSLPGVEFNESETKWNSDEPDDRDTENGGFILKDQSGETFPALDQSILSAIMGLFRDTWRWSDGSSFSFRHWSKEFNDEQYNSGQCAMAVFNDEGRWKNETCTVRKPFICHDDKLILIKEKMNWEDAL</sequence>
<keyword evidence="2" id="KW-0732">Signal</keyword>
<comment type="caution">
    <text evidence="4">The sequence shown here is derived from an EMBL/GenBank/DDBJ whole genome shotgun (WGS) entry which is preliminary data.</text>
</comment>
<dbReference type="InterPro" id="IPR001304">
    <property type="entry name" value="C-type_lectin-like"/>
</dbReference>
<gene>
    <name evidence="4" type="ORF">CHARACLAT_001591</name>
</gene>
<dbReference type="Pfam" id="PF00059">
    <property type="entry name" value="Lectin_C"/>
    <property type="match status" value="1"/>
</dbReference>
<feature type="domain" description="C-type lectin" evidence="3">
    <location>
        <begin position="25"/>
        <end position="109"/>
    </location>
</feature>
<name>A0ABU7DPA7_9TELE</name>
<feature type="chain" id="PRO_5047299138" description="C-type lectin domain-containing protein" evidence="2">
    <location>
        <begin position="21"/>
        <end position="214"/>
    </location>
</feature>
<dbReference type="SUPFAM" id="SSF56436">
    <property type="entry name" value="C-type lectin-like"/>
    <property type="match status" value="2"/>
</dbReference>
<feature type="signal peptide" evidence="2">
    <location>
        <begin position="1"/>
        <end position="20"/>
    </location>
</feature>
<evidence type="ECO:0000313" key="4">
    <source>
        <dbReference type="EMBL" id="MED6276286.1"/>
    </source>
</evidence>
<evidence type="ECO:0000256" key="2">
    <source>
        <dbReference type="SAM" id="SignalP"/>
    </source>
</evidence>
<dbReference type="SMART" id="SM00034">
    <property type="entry name" value="CLECT"/>
    <property type="match status" value="1"/>
</dbReference>
<dbReference type="EMBL" id="JAHUTJ010032850">
    <property type="protein sequence ID" value="MED6276286.1"/>
    <property type="molecule type" value="Genomic_DNA"/>
</dbReference>
<protein>
    <recommendedName>
        <fullName evidence="3">C-type lectin domain-containing protein</fullName>
    </recommendedName>
</protein>
<dbReference type="PROSITE" id="PS50041">
    <property type="entry name" value="C_TYPE_LECTIN_2"/>
    <property type="match status" value="2"/>
</dbReference>
<feature type="domain" description="C-type lectin" evidence="3">
    <location>
        <begin position="138"/>
        <end position="197"/>
    </location>
</feature>
<dbReference type="InterPro" id="IPR016186">
    <property type="entry name" value="C-type_lectin-like/link_sf"/>
</dbReference>
<dbReference type="InterPro" id="IPR018378">
    <property type="entry name" value="C-type_lectin_CS"/>
</dbReference>
<organism evidence="4 5">
    <name type="scientific">Characodon lateralis</name>
    <dbReference type="NCBI Taxonomy" id="208331"/>
    <lineage>
        <taxon>Eukaryota</taxon>
        <taxon>Metazoa</taxon>
        <taxon>Chordata</taxon>
        <taxon>Craniata</taxon>
        <taxon>Vertebrata</taxon>
        <taxon>Euteleostomi</taxon>
        <taxon>Actinopterygii</taxon>
        <taxon>Neopterygii</taxon>
        <taxon>Teleostei</taxon>
        <taxon>Neoteleostei</taxon>
        <taxon>Acanthomorphata</taxon>
        <taxon>Ovalentaria</taxon>
        <taxon>Atherinomorphae</taxon>
        <taxon>Cyprinodontiformes</taxon>
        <taxon>Goodeidae</taxon>
        <taxon>Characodon</taxon>
    </lineage>
</organism>
<dbReference type="InterPro" id="IPR016187">
    <property type="entry name" value="CTDL_fold"/>
</dbReference>
<proteinExistence type="predicted"/>
<reference evidence="4 5" key="1">
    <citation type="submission" date="2021-06" db="EMBL/GenBank/DDBJ databases">
        <authorList>
            <person name="Palmer J.M."/>
        </authorList>
    </citation>
    <scope>NUCLEOTIDE SEQUENCE [LARGE SCALE GENOMIC DNA]</scope>
    <source>
        <strain evidence="4 5">CL_MEX2019</strain>
        <tissue evidence="4">Muscle</tissue>
    </source>
</reference>
<dbReference type="PROSITE" id="PS00615">
    <property type="entry name" value="C_TYPE_LECTIN_1"/>
    <property type="match status" value="1"/>
</dbReference>
<evidence type="ECO:0000256" key="1">
    <source>
        <dbReference type="ARBA" id="ARBA00023157"/>
    </source>
</evidence>
<dbReference type="Proteomes" id="UP001352852">
    <property type="component" value="Unassembled WGS sequence"/>
</dbReference>
<evidence type="ECO:0000313" key="5">
    <source>
        <dbReference type="Proteomes" id="UP001352852"/>
    </source>
</evidence>
<keyword evidence="1" id="KW-1015">Disulfide bond</keyword>
<evidence type="ECO:0000259" key="3">
    <source>
        <dbReference type="PROSITE" id="PS50041"/>
    </source>
</evidence>
<keyword evidence="5" id="KW-1185">Reference proteome</keyword>